<name>A0A5B7II74_PORTR</name>
<feature type="region of interest" description="Disordered" evidence="1">
    <location>
        <begin position="1"/>
        <end position="25"/>
    </location>
</feature>
<sequence length="120" mass="13386">MWCKQVTGMTRDEDSPRGSRGRWMAPGVREGEGVRITRERDLLFLYYPLTNIIHLISSDTNPMQVKLSQCSTFSSRRPGLNRIHLSVAVLFPAQLSLPSSRSPLCPSLLLTPSKAPALYG</sequence>
<comment type="caution">
    <text evidence="2">The sequence shown here is derived from an EMBL/GenBank/DDBJ whole genome shotgun (WGS) entry which is preliminary data.</text>
</comment>
<evidence type="ECO:0000313" key="2">
    <source>
        <dbReference type="EMBL" id="MPC81539.1"/>
    </source>
</evidence>
<proteinExistence type="predicted"/>
<keyword evidence="3" id="KW-1185">Reference proteome</keyword>
<dbReference type="AlphaFoldDB" id="A0A5B7II74"/>
<protein>
    <submittedName>
        <fullName evidence="2">Uncharacterized protein</fullName>
    </submittedName>
</protein>
<organism evidence="2 3">
    <name type="scientific">Portunus trituberculatus</name>
    <name type="common">Swimming crab</name>
    <name type="synonym">Neptunus trituberculatus</name>
    <dbReference type="NCBI Taxonomy" id="210409"/>
    <lineage>
        <taxon>Eukaryota</taxon>
        <taxon>Metazoa</taxon>
        <taxon>Ecdysozoa</taxon>
        <taxon>Arthropoda</taxon>
        <taxon>Crustacea</taxon>
        <taxon>Multicrustacea</taxon>
        <taxon>Malacostraca</taxon>
        <taxon>Eumalacostraca</taxon>
        <taxon>Eucarida</taxon>
        <taxon>Decapoda</taxon>
        <taxon>Pleocyemata</taxon>
        <taxon>Brachyura</taxon>
        <taxon>Eubrachyura</taxon>
        <taxon>Portunoidea</taxon>
        <taxon>Portunidae</taxon>
        <taxon>Portuninae</taxon>
        <taxon>Portunus</taxon>
    </lineage>
</organism>
<dbReference type="EMBL" id="VSRR010057275">
    <property type="protein sequence ID" value="MPC81539.1"/>
    <property type="molecule type" value="Genomic_DNA"/>
</dbReference>
<accession>A0A5B7II74</accession>
<dbReference type="Proteomes" id="UP000324222">
    <property type="component" value="Unassembled WGS sequence"/>
</dbReference>
<evidence type="ECO:0000256" key="1">
    <source>
        <dbReference type="SAM" id="MobiDB-lite"/>
    </source>
</evidence>
<gene>
    <name evidence="2" type="ORF">E2C01_076161</name>
</gene>
<evidence type="ECO:0000313" key="3">
    <source>
        <dbReference type="Proteomes" id="UP000324222"/>
    </source>
</evidence>
<reference evidence="2 3" key="1">
    <citation type="submission" date="2019-05" db="EMBL/GenBank/DDBJ databases">
        <title>Another draft genome of Portunus trituberculatus and its Hox gene families provides insights of decapod evolution.</title>
        <authorList>
            <person name="Jeong J.-H."/>
            <person name="Song I."/>
            <person name="Kim S."/>
            <person name="Choi T."/>
            <person name="Kim D."/>
            <person name="Ryu S."/>
            <person name="Kim W."/>
        </authorList>
    </citation>
    <scope>NUCLEOTIDE SEQUENCE [LARGE SCALE GENOMIC DNA]</scope>
    <source>
        <tissue evidence="2">Muscle</tissue>
    </source>
</reference>